<proteinExistence type="predicted"/>
<keyword evidence="2" id="KW-1185">Reference proteome</keyword>
<dbReference type="EMBL" id="MZ571830">
    <property type="protein sequence ID" value="UEP19581.1"/>
    <property type="molecule type" value="Genomic_DNA"/>
</dbReference>
<name>A0AAE9C6A5_9CAUD</name>
<dbReference type="Proteomes" id="UP000828387">
    <property type="component" value="Segment"/>
</dbReference>
<evidence type="ECO:0000313" key="1">
    <source>
        <dbReference type="EMBL" id="UEP19581.1"/>
    </source>
</evidence>
<sequence>MGLINPHVKRSSYDLLVTETGRLSTFIPCRSVKGTLSFERNRSPFATVVKLKPSVTNSCKPGLPLFGADNSKIHLLNALIIAIIDS</sequence>
<reference evidence="1 2" key="1">
    <citation type="submission" date="2021-07" db="EMBL/GenBank/DDBJ databases">
        <authorList>
            <person name="Bleriot I."/>
            <person name="Blasco L."/>
            <person name="Pacios O."/>
            <person name="Fernandez-Garcia L."/>
            <person name="Ambroa A."/>
            <person name="Lopez M."/>
            <person name="Ortiz-Cartagena C."/>
            <person name="Fernandez-Cuenca F."/>
            <person name="Oteo J."/>
            <person name="Pascual A."/>
            <person name="Martinez-Martinez L."/>
            <person name="Domingo-Calap P."/>
            <person name="Wood T.K."/>
            <person name="Tomas M."/>
        </authorList>
    </citation>
    <scope>NUCLEOTIDE SEQUENCE [LARGE SCALE GENOMIC DNA]</scope>
</reference>
<organism evidence="1 2">
    <name type="scientific">Klebsiella phage vB_KpnS-VAC51</name>
    <dbReference type="NCBI Taxonomy" id="2866698"/>
    <lineage>
        <taxon>Viruses</taxon>
        <taxon>Duplodnaviria</taxon>
        <taxon>Heunggongvirae</taxon>
        <taxon>Uroviricota</taxon>
        <taxon>Caudoviricetes</taxon>
        <taxon>Demerecviridae</taxon>
        <taxon>Sugarlandvirus</taxon>
        <taxon>Sugarlandvirus VAC51</taxon>
    </lineage>
</organism>
<protein>
    <submittedName>
        <fullName evidence="1">Uncharacterized protein</fullName>
    </submittedName>
</protein>
<evidence type="ECO:0000313" key="2">
    <source>
        <dbReference type="Proteomes" id="UP000828387"/>
    </source>
</evidence>
<accession>A0AAE9C6A5</accession>